<reference evidence="3" key="2">
    <citation type="submission" date="2007-04" db="EMBL/GenBank/DDBJ databases">
        <title>Complete genome sequence of the nitrogen-fixing bacterium Azorhizobium caulinodans ORS571.</title>
        <authorList>
            <person name="Lee K.B."/>
            <person name="Backer P.D."/>
            <person name="Aono T."/>
            <person name="Liu C.T."/>
            <person name="Suzuki S."/>
            <person name="Suzuki T."/>
            <person name="Kaneko T."/>
            <person name="Yamada M."/>
            <person name="Tabata S."/>
            <person name="Kupfer D.M."/>
            <person name="Najar F.Z."/>
            <person name="Wiley G.B."/>
            <person name="Roe B."/>
            <person name="Binnewies T."/>
            <person name="Ussery D."/>
            <person name="Vereecke D."/>
            <person name="Gevers D."/>
            <person name="Holsters M."/>
            <person name="Oyaizu H."/>
        </authorList>
    </citation>
    <scope>NUCLEOTIDE SEQUENCE [LARGE SCALE GENOMIC DNA]</scope>
    <source>
        <strain evidence="3">ATCC 43989 / DSM 5975 / JCM 20966 / LMG 6465 / NBRC 14845 / NCIMB 13405 / ORS 571</strain>
    </source>
</reference>
<sequence>MSRTSELLTSRIASGIQRRSEGVPWDNSFSLLDTSIPMGRRYLTKTTSHARETGGHGGQPTSFTIAFQPIVDVSREHVWGYEALVRGENGESAASIFAQVEEPRKHHFDQACRQRAIEMAGRLFPDERTRLSVNFLPDHEQVPKAAMRASLDAASRAGLRPNQLMFEFTETGHFGDLGGTANLVEKYRDLGLLTALDDFGSGYSGLLRLAGLQPDFLKIDMGLVRNISADKRRQAIVAAVVSLARALDIDLIAEGVETREESTALRELGITLFQGFHYARPTIGTLPPVMVS</sequence>
<dbReference type="PANTHER" id="PTHR33121:SF15">
    <property type="entry name" value="BLUE LIGHT- AND TEMPERATURE-REGULATED ANTIREPRESSOR BLUF"/>
    <property type="match status" value="1"/>
</dbReference>
<dbReference type="HOGENOM" id="CLU_000445_70_50_5"/>
<accession>A8IAH0</accession>
<reference evidence="2 3" key="4">
    <citation type="journal article" date="2009" name="Appl. Environ. Microbiol.">
        <title>Comparative genome-wide transcriptional profiling of Azorhizobium caulinodans ORS571 grown under free-living and symbiotic conditions.</title>
        <authorList>
            <person name="Tsukada S."/>
            <person name="Aono T."/>
            <person name="Akiba N."/>
            <person name="Lee KB."/>
            <person name="Liu CT."/>
            <person name="Toyazaki H."/>
            <person name="Oyaizu H."/>
        </authorList>
    </citation>
    <scope>NUCLEOTIDE SEQUENCE [LARGE SCALE GENOMIC DNA]</scope>
    <source>
        <strain evidence="3">ATCC 43989 / DSM 5975 / JCM 20966 / LMG 6465 / NBRC 14845 / NCIMB 13405 / ORS 571</strain>
    </source>
</reference>
<protein>
    <submittedName>
        <fullName evidence="2">EAL domain protein</fullName>
    </submittedName>
</protein>
<dbReference type="Pfam" id="PF00563">
    <property type="entry name" value="EAL"/>
    <property type="match status" value="1"/>
</dbReference>
<organism evidence="2 3">
    <name type="scientific">Azorhizobium caulinodans (strain ATCC 43989 / DSM 5975 / JCM 20966 / LMG 6465 / NBRC 14845 / NCIMB 13405 / ORS 571)</name>
    <dbReference type="NCBI Taxonomy" id="438753"/>
    <lineage>
        <taxon>Bacteria</taxon>
        <taxon>Pseudomonadati</taxon>
        <taxon>Pseudomonadota</taxon>
        <taxon>Alphaproteobacteria</taxon>
        <taxon>Hyphomicrobiales</taxon>
        <taxon>Xanthobacteraceae</taxon>
        <taxon>Azorhizobium</taxon>
    </lineage>
</organism>
<keyword evidence="3" id="KW-1185">Reference proteome</keyword>
<dbReference type="InterPro" id="IPR035919">
    <property type="entry name" value="EAL_sf"/>
</dbReference>
<reference evidence="2 3" key="6">
    <citation type="journal article" date="2011" name="Appl. Environ. Microbiol.">
        <title>Involvement of the azorhizobial chromosome partition gene (parA) in the onset of bacteroid differentiation during Sesbania rostrata stem nodule development.</title>
        <authorList>
            <person name="Liu CT."/>
            <person name="Lee KB."/>
            <person name="Wang YS."/>
            <person name="Peng MH."/>
            <person name="Lee KT."/>
            <person name="Suzuki S."/>
            <person name="Suzuki T."/>
            <person name="Oyaizu H."/>
        </authorList>
    </citation>
    <scope>NUCLEOTIDE SEQUENCE [LARGE SCALE GENOMIC DNA]</scope>
    <source>
        <strain evidence="3">ATCC 43989 / DSM 5975 / JCM 20966 / LMG 6465 / NBRC 14845 / NCIMB 13405 / ORS 571</strain>
    </source>
</reference>
<dbReference type="EMBL" id="AP009384">
    <property type="protein sequence ID" value="BAF88505.1"/>
    <property type="molecule type" value="Genomic_DNA"/>
</dbReference>
<dbReference type="Proteomes" id="UP000000270">
    <property type="component" value="Chromosome"/>
</dbReference>
<evidence type="ECO:0000259" key="1">
    <source>
        <dbReference type="PROSITE" id="PS50883"/>
    </source>
</evidence>
<reference evidence="2 3" key="5">
    <citation type="journal article" date="2010" name="Appl. Environ. Microbiol.">
        <title>phrR-like gene praR of Azorhizobium caulinodans ORS571 is essential for symbiosis with Sesbania rostrata and is involved in expression of reb genes.</title>
        <authorList>
            <person name="Akiba N."/>
            <person name="Aono T."/>
            <person name="Toyazaki H."/>
            <person name="Sato S."/>
            <person name="Oyaizu H."/>
        </authorList>
    </citation>
    <scope>NUCLEOTIDE SEQUENCE [LARGE SCALE GENOMIC DNA]</scope>
    <source>
        <strain evidence="3">ATCC 43989 / DSM 5975 / JCM 20966 / LMG 6465 / NBRC 14845 / NCIMB 13405 / ORS 571</strain>
    </source>
</reference>
<reference evidence="2 3" key="3">
    <citation type="journal article" date="2008" name="BMC Genomics">
        <title>The genome of the versatile nitrogen fixer Azorhizobium caulinodans ORS571.</title>
        <authorList>
            <person name="Lee KB."/>
            <person name="Backer P.D."/>
            <person name="Aono T."/>
            <person name="Liu CT."/>
            <person name="Suzuki S."/>
            <person name="Suzuki T."/>
            <person name="Kaneko T."/>
            <person name="Yamada M."/>
            <person name="Tabata S."/>
            <person name="Kupfer D.M."/>
            <person name="Najar F.Z."/>
            <person name="Wiley G.B."/>
            <person name="Roe B."/>
            <person name="Binnewies T.T."/>
            <person name="Ussery D.W."/>
            <person name="D'Haeze W."/>
            <person name="Herder J.D."/>
            <person name="Gevers D."/>
            <person name="Vereecke D."/>
            <person name="Holsters M."/>
            <person name="Oyaizu H."/>
        </authorList>
    </citation>
    <scope>NUCLEOTIDE SEQUENCE [LARGE SCALE GENOMIC DNA]</scope>
    <source>
        <strain evidence="3">ATCC 43989 / DSM 5975 / JCM 20966 / LMG 6465 / NBRC 14845 / NCIMB 13405 / ORS 571</strain>
    </source>
</reference>
<dbReference type="eggNOG" id="COG2200">
    <property type="taxonomic scope" value="Bacteria"/>
</dbReference>
<name>A8IAH0_AZOC5</name>
<dbReference type="SUPFAM" id="SSF141868">
    <property type="entry name" value="EAL domain-like"/>
    <property type="match status" value="1"/>
</dbReference>
<dbReference type="SMART" id="SM00052">
    <property type="entry name" value="EAL"/>
    <property type="match status" value="1"/>
</dbReference>
<dbReference type="GO" id="GO:0071111">
    <property type="term" value="F:cyclic-guanylate-specific phosphodiesterase activity"/>
    <property type="evidence" value="ECO:0007669"/>
    <property type="project" value="InterPro"/>
</dbReference>
<reference evidence="2 3" key="1">
    <citation type="journal article" date="2007" name="Appl. Environ. Microbiol.">
        <title>Rhizobial factors required for stem nodule maturation and maintenance in Sesbania rostrata-Azorhizobium caulinodans ORS571 symbiosis.</title>
        <authorList>
            <person name="Suzuki S."/>
            <person name="Aono T."/>
            <person name="Lee KB."/>
            <person name="Suzuki T."/>
            <person name="Liu CT."/>
            <person name="Miwa H."/>
            <person name="Wakao S."/>
            <person name="Iki T."/>
            <person name="Oyaizu H."/>
        </authorList>
    </citation>
    <scope>NUCLEOTIDE SEQUENCE [LARGE SCALE GENOMIC DNA]</scope>
    <source>
        <strain evidence="3">ATCC 43989 / DSM 5975 / JCM 20966 / LMG 6465 / NBRC 14845 / NCIMB 13405 / ORS 571</strain>
    </source>
</reference>
<dbReference type="AlphaFoldDB" id="A8IAH0"/>
<dbReference type="PROSITE" id="PS50883">
    <property type="entry name" value="EAL"/>
    <property type="match status" value="1"/>
</dbReference>
<dbReference type="InterPro" id="IPR001633">
    <property type="entry name" value="EAL_dom"/>
</dbReference>
<dbReference type="STRING" id="438753.AZC_2507"/>
<dbReference type="CDD" id="cd01948">
    <property type="entry name" value="EAL"/>
    <property type="match status" value="1"/>
</dbReference>
<dbReference type="Gene3D" id="3.20.20.450">
    <property type="entry name" value="EAL domain"/>
    <property type="match status" value="1"/>
</dbReference>
<evidence type="ECO:0000313" key="3">
    <source>
        <dbReference type="Proteomes" id="UP000000270"/>
    </source>
</evidence>
<dbReference type="InterPro" id="IPR050706">
    <property type="entry name" value="Cyclic-di-GMP_PDE-like"/>
</dbReference>
<feature type="domain" description="EAL" evidence="1">
    <location>
        <begin position="40"/>
        <end position="292"/>
    </location>
</feature>
<dbReference type="PANTHER" id="PTHR33121">
    <property type="entry name" value="CYCLIC DI-GMP PHOSPHODIESTERASE PDEF"/>
    <property type="match status" value="1"/>
</dbReference>
<dbReference type="KEGG" id="azc:AZC_2507"/>
<proteinExistence type="predicted"/>
<gene>
    <name evidence="2" type="ordered locus">AZC_2507</name>
</gene>
<evidence type="ECO:0000313" key="2">
    <source>
        <dbReference type="EMBL" id="BAF88505.1"/>
    </source>
</evidence>